<evidence type="ECO:0000259" key="4">
    <source>
        <dbReference type="PROSITE" id="PS50126"/>
    </source>
</evidence>
<dbReference type="Pfam" id="PF14382">
    <property type="entry name" value="ECR1_N"/>
    <property type="match status" value="1"/>
</dbReference>
<sequence length="178" mass="19256">MATAIPGQALGNAADFAAGSGTYTRHGHVYASVIGLPKTKPKVEVVRGKDATAVPSIGAIVTGTIVRINPRWATLKVMVVESVPTSEDFQGIIRLQDVRATEKEKVRIDRSFRPGDIVRARVLSLGDARNYYLSTAENELGVVFATSLGGATMIPVSWEQMICPKTRVVEYRKCAKPE</sequence>
<dbReference type="Gene3D" id="2.40.50.140">
    <property type="entry name" value="Nucleic acid-binding proteins"/>
    <property type="match status" value="1"/>
</dbReference>
<dbReference type="GO" id="GO:0000785">
    <property type="term" value="C:chromatin"/>
    <property type="evidence" value="ECO:0007669"/>
    <property type="project" value="EnsemblFungi"/>
</dbReference>
<dbReference type="FunFam" id="2.40.50.140:FF:000198">
    <property type="entry name" value="Exosome complex component CSL4"/>
    <property type="match status" value="1"/>
</dbReference>
<dbReference type="InterPro" id="IPR039771">
    <property type="entry name" value="Csl4"/>
</dbReference>
<evidence type="ECO:0000256" key="1">
    <source>
        <dbReference type="ARBA" id="ARBA00004604"/>
    </source>
</evidence>
<dbReference type="PANTHER" id="PTHR12686">
    <property type="entry name" value="3'-5' EXORIBONUCLEASE CSL4-RELATED"/>
    <property type="match status" value="1"/>
</dbReference>
<proteinExistence type="predicted"/>
<feature type="domain" description="S1 motif" evidence="4">
    <location>
        <begin position="58"/>
        <end position="136"/>
    </location>
</feature>
<accession>A0A139ATW9</accession>
<name>A0A139ATW9_GONPJ</name>
<dbReference type="OrthoDB" id="440760at2759"/>
<evidence type="ECO:0000256" key="2">
    <source>
        <dbReference type="ARBA" id="ARBA00022490"/>
    </source>
</evidence>
<dbReference type="InterPro" id="IPR025721">
    <property type="entry name" value="Exosome_cplx_N_dom"/>
</dbReference>
<dbReference type="InterPro" id="IPR019495">
    <property type="entry name" value="EXOSC1_C"/>
</dbReference>
<reference evidence="5 6" key="1">
    <citation type="journal article" date="2015" name="Genome Biol. Evol.">
        <title>Phylogenomic analyses indicate that early fungi evolved digesting cell walls of algal ancestors of land plants.</title>
        <authorList>
            <person name="Chang Y."/>
            <person name="Wang S."/>
            <person name="Sekimoto S."/>
            <person name="Aerts A.L."/>
            <person name="Choi C."/>
            <person name="Clum A."/>
            <person name="LaButti K.M."/>
            <person name="Lindquist E.A."/>
            <person name="Yee Ngan C."/>
            <person name="Ohm R.A."/>
            <person name="Salamov A.A."/>
            <person name="Grigoriev I.V."/>
            <person name="Spatafora J.W."/>
            <person name="Berbee M.L."/>
        </authorList>
    </citation>
    <scope>NUCLEOTIDE SEQUENCE [LARGE SCALE GENOMIC DNA]</scope>
    <source>
        <strain evidence="5 6">JEL478</strain>
    </source>
</reference>
<gene>
    <name evidence="5" type="ORF">M427DRAFT_152058</name>
</gene>
<dbReference type="STRING" id="1344416.A0A139ATW9"/>
<dbReference type="GO" id="GO:0006396">
    <property type="term" value="P:RNA processing"/>
    <property type="evidence" value="ECO:0007669"/>
    <property type="project" value="InterPro"/>
</dbReference>
<dbReference type="Gene3D" id="2.40.50.100">
    <property type="match status" value="1"/>
</dbReference>
<dbReference type="CDD" id="cd05791">
    <property type="entry name" value="S1_CSL4"/>
    <property type="match status" value="1"/>
</dbReference>
<evidence type="ECO:0000313" key="5">
    <source>
        <dbReference type="EMBL" id="KXS20144.1"/>
    </source>
</evidence>
<protein>
    <recommendedName>
        <fullName evidence="4">S1 motif domain-containing protein</fullName>
    </recommendedName>
</protein>
<organism evidence="5 6">
    <name type="scientific">Gonapodya prolifera (strain JEL478)</name>
    <name type="common">Monoblepharis prolifera</name>
    <dbReference type="NCBI Taxonomy" id="1344416"/>
    <lineage>
        <taxon>Eukaryota</taxon>
        <taxon>Fungi</taxon>
        <taxon>Fungi incertae sedis</taxon>
        <taxon>Chytridiomycota</taxon>
        <taxon>Chytridiomycota incertae sedis</taxon>
        <taxon>Monoblepharidomycetes</taxon>
        <taxon>Monoblepharidales</taxon>
        <taxon>Gonapodyaceae</taxon>
        <taxon>Gonapodya</taxon>
    </lineage>
</organism>
<dbReference type="OMA" id="PMVPVGW"/>
<dbReference type="InterPro" id="IPR003029">
    <property type="entry name" value="S1_domain"/>
</dbReference>
<dbReference type="PANTHER" id="PTHR12686:SF8">
    <property type="entry name" value="EXOSOME COMPLEX COMPONENT CSL4"/>
    <property type="match status" value="1"/>
</dbReference>
<dbReference type="GO" id="GO:0003723">
    <property type="term" value="F:RNA binding"/>
    <property type="evidence" value="ECO:0007669"/>
    <property type="project" value="InterPro"/>
</dbReference>
<keyword evidence="2" id="KW-0963">Cytoplasm</keyword>
<dbReference type="GO" id="GO:0005730">
    <property type="term" value="C:nucleolus"/>
    <property type="evidence" value="ECO:0007669"/>
    <property type="project" value="UniProtKB-SubCell"/>
</dbReference>
<dbReference type="PROSITE" id="PS50126">
    <property type="entry name" value="S1"/>
    <property type="match status" value="1"/>
</dbReference>
<dbReference type="GO" id="GO:0000176">
    <property type="term" value="C:nuclear exosome (RNase complex)"/>
    <property type="evidence" value="ECO:0007669"/>
    <property type="project" value="TreeGrafter"/>
</dbReference>
<dbReference type="EMBL" id="KQ965736">
    <property type="protein sequence ID" value="KXS20144.1"/>
    <property type="molecule type" value="Genomic_DNA"/>
</dbReference>
<keyword evidence="6" id="KW-1185">Reference proteome</keyword>
<dbReference type="SMART" id="SM00316">
    <property type="entry name" value="S1"/>
    <property type="match status" value="1"/>
</dbReference>
<keyword evidence="3" id="KW-0271">Exosome</keyword>
<dbReference type="SUPFAM" id="SSF50249">
    <property type="entry name" value="Nucleic acid-binding proteins"/>
    <property type="match status" value="1"/>
</dbReference>
<comment type="subcellular location">
    <subcellularLocation>
        <location evidence="1">Nucleus</location>
        <location evidence="1">Nucleolus</location>
    </subcellularLocation>
</comment>
<dbReference type="InterPro" id="IPR012340">
    <property type="entry name" value="NA-bd_OB-fold"/>
</dbReference>
<dbReference type="GO" id="GO:0005737">
    <property type="term" value="C:cytoplasm"/>
    <property type="evidence" value="ECO:0007669"/>
    <property type="project" value="TreeGrafter"/>
</dbReference>
<evidence type="ECO:0000313" key="6">
    <source>
        <dbReference type="Proteomes" id="UP000070544"/>
    </source>
</evidence>
<dbReference type="AlphaFoldDB" id="A0A139ATW9"/>
<dbReference type="Proteomes" id="UP000070544">
    <property type="component" value="Unassembled WGS sequence"/>
</dbReference>
<dbReference type="Pfam" id="PF10447">
    <property type="entry name" value="EXOSC1"/>
    <property type="match status" value="1"/>
</dbReference>
<evidence type="ECO:0000256" key="3">
    <source>
        <dbReference type="ARBA" id="ARBA00022835"/>
    </source>
</evidence>
<dbReference type="SUPFAM" id="SSF110324">
    <property type="entry name" value="Ribosomal L27 protein-like"/>
    <property type="match status" value="1"/>
</dbReference>